<dbReference type="InterPro" id="IPR023996">
    <property type="entry name" value="TonB-dep_OMP_SusC/RagA"/>
</dbReference>
<feature type="signal peptide" evidence="8">
    <location>
        <begin position="1"/>
        <end position="30"/>
    </location>
</feature>
<protein>
    <submittedName>
        <fullName evidence="10">TonB-linked outer membrane protein, SusC/RagA family</fullName>
    </submittedName>
</protein>
<keyword evidence="3 7" id="KW-1134">Transmembrane beta strand</keyword>
<evidence type="ECO:0000256" key="8">
    <source>
        <dbReference type="SAM" id="SignalP"/>
    </source>
</evidence>
<comment type="similarity">
    <text evidence="7">Belongs to the TonB-dependent receptor family.</text>
</comment>
<comment type="subcellular location">
    <subcellularLocation>
        <location evidence="1 7">Cell outer membrane</location>
        <topology evidence="1 7">Multi-pass membrane protein</topology>
    </subcellularLocation>
</comment>
<accession>A0A1M4XC01</accession>
<name>A0A1M4XC01_9BACT</name>
<dbReference type="InterPro" id="IPR008969">
    <property type="entry name" value="CarboxyPept-like_regulatory"/>
</dbReference>
<dbReference type="Gene3D" id="2.60.40.1120">
    <property type="entry name" value="Carboxypeptidase-like, regulatory domain"/>
    <property type="match status" value="1"/>
</dbReference>
<proteinExistence type="inferred from homology"/>
<keyword evidence="11" id="KW-1185">Reference proteome</keyword>
<dbReference type="STRING" id="1346286.SAMN05444362_102468"/>
<evidence type="ECO:0000256" key="3">
    <source>
        <dbReference type="ARBA" id="ARBA00022452"/>
    </source>
</evidence>
<dbReference type="Gene3D" id="2.40.170.20">
    <property type="entry name" value="TonB-dependent receptor, beta-barrel domain"/>
    <property type="match status" value="1"/>
</dbReference>
<dbReference type="InterPro" id="IPR039426">
    <property type="entry name" value="TonB-dep_rcpt-like"/>
</dbReference>
<evidence type="ECO:0000259" key="9">
    <source>
        <dbReference type="Pfam" id="PF07715"/>
    </source>
</evidence>
<evidence type="ECO:0000256" key="7">
    <source>
        <dbReference type="PROSITE-ProRule" id="PRU01360"/>
    </source>
</evidence>
<evidence type="ECO:0000313" key="11">
    <source>
        <dbReference type="Proteomes" id="UP000184480"/>
    </source>
</evidence>
<dbReference type="InterPro" id="IPR023997">
    <property type="entry name" value="TonB-dep_OMP_SusC/RagA_CS"/>
</dbReference>
<dbReference type="OrthoDB" id="778480at2"/>
<dbReference type="SUPFAM" id="SSF56935">
    <property type="entry name" value="Porins"/>
    <property type="match status" value="1"/>
</dbReference>
<organism evidence="10 11">
    <name type="scientific">Dysgonomonas macrotermitis</name>
    <dbReference type="NCBI Taxonomy" id="1346286"/>
    <lineage>
        <taxon>Bacteria</taxon>
        <taxon>Pseudomonadati</taxon>
        <taxon>Bacteroidota</taxon>
        <taxon>Bacteroidia</taxon>
        <taxon>Bacteroidales</taxon>
        <taxon>Dysgonomonadaceae</taxon>
        <taxon>Dysgonomonas</taxon>
    </lineage>
</organism>
<dbReference type="FunFam" id="2.170.130.10:FF:000003">
    <property type="entry name" value="SusC/RagA family TonB-linked outer membrane protein"/>
    <property type="match status" value="1"/>
</dbReference>
<sequence length="1035" mass="116008">MKKSRSRLYSGCQKVLLAVFALFLSLSMFAQETTVKGVILDALTEEPLIGVSVVQKGATTGTISDMDGNFSINVPLGTSLVISYIGYLSQEVKATNNMKILLAENSKALDEIVVVGYGTQKKVNLTGAIASVDGSTIAAKSASNVLAAMQGEMPGVAVLRSSGKPGSETSGMRVRGFSSINDVSALVLIDGVEGDLTLLNPDDISNISVLKDAAASSIYGARAAGGVVLVTTKTGQAGTPRVSYNGYFAVNNPTNMPKRLSAWEEQVFINESRIQASGTPEWNEEQSSWIGNPNFNYRPNNTNGRWDLFQATDWVEAGTRNYTTQQNHSVSISGGSKDINYLISGNYFTKNGILKYGPDKNERYNLRAKLGAELNKYVDVAINVSYNGNFIETNPYKAEDILERLYRVRGRQPIFNPEEDINYKTNPYNGDLQVNPIQLMKEGGLDESRYEAYMGKGELNIKDLVPGLRFKLSASRQAGYYNNTISKRTLIWYDRVGTGVRFSANNPNSLEKKKNYAFHDNFEALAYYDLKLNKHTFNFLGGTTYENYRKDEMDAIAKSLNSNDFPTFNGYDSSLATNTQLSDKIETWAMMSYFGRINYNFADRYLFEANIRYDGSSRLAPSNRWKAFPSFSFGWRINEESWFNIPLIDNLKFRASWGQLGIGDQGLYDYLAVLKDGTLMGDKFYYEEKLPSISKSWEILSTTNIGLDLNLLNNRLSLTTDYYWKRNNDMLIDYNLPNLVGVKPPVGNIGQMKTWGWEIQVSWKDKVGEVNYQVGLNVSDSQNKLIKLNNSRTIKAGSNKLIEGYALNTIWGYKTDGYWSSRDEYLAYKAANPGYQSFNDANVGGGDVKYVAQGKADHIIGPGGGTPEDPGDLVYLGDSNGRYLFGFNIGAQWKNFDISVLFQGVAKRKILIDTNTLAPFQSTANMPWTIHRDYWTPDNTDAFWPRLYNQNTFNYNPSDKWVQNAAYIRLKNIQFGYNIPIKKSIAEKLRVYVSGDDIWEHSDLLKVFDPEVGNDAKANYYPFFRTWSFGVNLTF</sequence>
<dbReference type="PROSITE" id="PS52016">
    <property type="entry name" value="TONB_DEPENDENT_REC_3"/>
    <property type="match status" value="1"/>
</dbReference>
<dbReference type="Pfam" id="PF13715">
    <property type="entry name" value="CarbopepD_reg_2"/>
    <property type="match status" value="1"/>
</dbReference>
<evidence type="ECO:0000313" key="10">
    <source>
        <dbReference type="EMBL" id="SHE90973.1"/>
    </source>
</evidence>
<evidence type="ECO:0000256" key="1">
    <source>
        <dbReference type="ARBA" id="ARBA00004571"/>
    </source>
</evidence>
<keyword evidence="8" id="KW-0732">Signal</keyword>
<evidence type="ECO:0000256" key="6">
    <source>
        <dbReference type="ARBA" id="ARBA00023237"/>
    </source>
</evidence>
<keyword evidence="6 7" id="KW-0998">Cell outer membrane</keyword>
<dbReference type="Pfam" id="PF07715">
    <property type="entry name" value="Plug"/>
    <property type="match status" value="1"/>
</dbReference>
<dbReference type="GO" id="GO:0009279">
    <property type="term" value="C:cell outer membrane"/>
    <property type="evidence" value="ECO:0007669"/>
    <property type="project" value="UniProtKB-SubCell"/>
</dbReference>
<evidence type="ECO:0000256" key="4">
    <source>
        <dbReference type="ARBA" id="ARBA00022692"/>
    </source>
</evidence>
<evidence type="ECO:0000256" key="5">
    <source>
        <dbReference type="ARBA" id="ARBA00023136"/>
    </source>
</evidence>
<dbReference type="InterPro" id="IPR012910">
    <property type="entry name" value="Plug_dom"/>
</dbReference>
<dbReference type="InterPro" id="IPR037066">
    <property type="entry name" value="Plug_dom_sf"/>
</dbReference>
<dbReference type="RefSeq" id="WP_062183955.1">
    <property type="nucleotide sequence ID" value="NZ_BBXL01000024.1"/>
</dbReference>
<gene>
    <name evidence="10" type="ORF">SAMN05444362_102468</name>
</gene>
<keyword evidence="4 7" id="KW-0812">Transmembrane</keyword>
<keyword evidence="2 7" id="KW-0813">Transport</keyword>
<feature type="chain" id="PRO_5009908265" evidence="8">
    <location>
        <begin position="31"/>
        <end position="1035"/>
    </location>
</feature>
<dbReference type="Gene3D" id="2.170.130.10">
    <property type="entry name" value="TonB-dependent receptor, plug domain"/>
    <property type="match status" value="1"/>
</dbReference>
<dbReference type="NCBIfam" id="TIGR04056">
    <property type="entry name" value="OMP_RagA_SusC"/>
    <property type="match status" value="1"/>
</dbReference>
<dbReference type="InterPro" id="IPR036942">
    <property type="entry name" value="Beta-barrel_TonB_sf"/>
</dbReference>
<dbReference type="AlphaFoldDB" id="A0A1M4XC01"/>
<reference evidence="11" key="1">
    <citation type="submission" date="2016-11" db="EMBL/GenBank/DDBJ databases">
        <authorList>
            <person name="Varghese N."/>
            <person name="Submissions S."/>
        </authorList>
    </citation>
    <scope>NUCLEOTIDE SEQUENCE [LARGE SCALE GENOMIC DNA]</scope>
    <source>
        <strain evidence="11">DSM 27370</strain>
    </source>
</reference>
<keyword evidence="5 7" id="KW-0472">Membrane</keyword>
<feature type="domain" description="TonB-dependent receptor plug" evidence="9">
    <location>
        <begin position="122"/>
        <end position="227"/>
    </location>
</feature>
<evidence type="ECO:0000256" key="2">
    <source>
        <dbReference type="ARBA" id="ARBA00022448"/>
    </source>
</evidence>
<dbReference type="EMBL" id="FQUC01000002">
    <property type="protein sequence ID" value="SHE90973.1"/>
    <property type="molecule type" value="Genomic_DNA"/>
</dbReference>
<dbReference type="NCBIfam" id="TIGR04057">
    <property type="entry name" value="SusC_RagA_signa"/>
    <property type="match status" value="1"/>
</dbReference>
<dbReference type="SUPFAM" id="SSF49464">
    <property type="entry name" value="Carboxypeptidase regulatory domain-like"/>
    <property type="match status" value="1"/>
</dbReference>
<dbReference type="Proteomes" id="UP000184480">
    <property type="component" value="Unassembled WGS sequence"/>
</dbReference>